<evidence type="ECO:0000259" key="1">
    <source>
        <dbReference type="Pfam" id="PF01612"/>
    </source>
</evidence>
<dbReference type="Pfam" id="PF01612">
    <property type="entry name" value="DNA_pol_A_exo1"/>
    <property type="match status" value="1"/>
</dbReference>
<name>A0AAN6JVP2_9PEZI</name>
<dbReference type="InterPro" id="IPR002562">
    <property type="entry name" value="3'-5'_exonuclease_dom"/>
</dbReference>
<proteinExistence type="predicted"/>
<dbReference type="InterPro" id="IPR012337">
    <property type="entry name" value="RNaseH-like_sf"/>
</dbReference>
<sequence>MEAQMIDSPFALKTFLDDLPDCNGPEPSLYIDLEGNNLSRNGTLSLITILVEPRHTVHLVDVTGLGKDAFETAGSDGRTLREILESPKIVKVFFDIRNDSDALFGLFGVGVGGIEDVQLMELASRSFSKRHINGLAKCIERDSTLSFAEKGEWKASKERGRKLFDPNLGGGYAVFDERPLSTEIKKYCVQDVVHMPALRELYRAKLCDAWWKNIERETSARVALSQGKHFN</sequence>
<evidence type="ECO:0000313" key="2">
    <source>
        <dbReference type="EMBL" id="KAK0949520.1"/>
    </source>
</evidence>
<reference evidence="2" key="1">
    <citation type="submission" date="2023-06" db="EMBL/GenBank/DDBJ databases">
        <title>Black Yeasts Isolated from many extreme environments.</title>
        <authorList>
            <person name="Coleine C."/>
            <person name="Stajich J.E."/>
            <person name="Selbmann L."/>
        </authorList>
    </citation>
    <scope>NUCLEOTIDE SEQUENCE</scope>
    <source>
        <strain evidence="2">CCFEE 5200</strain>
    </source>
</reference>
<accession>A0AAN6JVP2</accession>
<feature type="non-terminal residue" evidence="2">
    <location>
        <position position="231"/>
    </location>
</feature>
<gene>
    <name evidence="2" type="ORF">LTR91_026391</name>
</gene>
<dbReference type="PANTHER" id="PTHR43040:SF1">
    <property type="entry name" value="RIBONUCLEASE D"/>
    <property type="match status" value="1"/>
</dbReference>
<keyword evidence="3" id="KW-1185">Reference proteome</keyword>
<dbReference type="GO" id="GO:0006139">
    <property type="term" value="P:nucleobase-containing compound metabolic process"/>
    <property type="evidence" value="ECO:0007669"/>
    <property type="project" value="InterPro"/>
</dbReference>
<dbReference type="PANTHER" id="PTHR43040">
    <property type="entry name" value="RIBONUCLEASE D"/>
    <property type="match status" value="1"/>
</dbReference>
<feature type="domain" description="3'-5' exonuclease" evidence="1">
    <location>
        <begin position="4"/>
        <end position="194"/>
    </location>
</feature>
<dbReference type="EMBL" id="JAUJLE010001118">
    <property type="protein sequence ID" value="KAK0949520.1"/>
    <property type="molecule type" value="Genomic_DNA"/>
</dbReference>
<comment type="caution">
    <text evidence="2">The sequence shown here is derived from an EMBL/GenBank/DDBJ whole genome shotgun (WGS) entry which is preliminary data.</text>
</comment>
<dbReference type="Gene3D" id="3.30.420.10">
    <property type="entry name" value="Ribonuclease H-like superfamily/Ribonuclease H"/>
    <property type="match status" value="1"/>
</dbReference>
<evidence type="ECO:0000313" key="3">
    <source>
        <dbReference type="Proteomes" id="UP001175353"/>
    </source>
</evidence>
<dbReference type="GO" id="GO:0003676">
    <property type="term" value="F:nucleic acid binding"/>
    <property type="evidence" value="ECO:0007669"/>
    <property type="project" value="InterPro"/>
</dbReference>
<organism evidence="2 3">
    <name type="scientific">Friedmanniomyces endolithicus</name>
    <dbReference type="NCBI Taxonomy" id="329885"/>
    <lineage>
        <taxon>Eukaryota</taxon>
        <taxon>Fungi</taxon>
        <taxon>Dikarya</taxon>
        <taxon>Ascomycota</taxon>
        <taxon>Pezizomycotina</taxon>
        <taxon>Dothideomycetes</taxon>
        <taxon>Dothideomycetidae</taxon>
        <taxon>Mycosphaerellales</taxon>
        <taxon>Teratosphaeriaceae</taxon>
        <taxon>Friedmanniomyces</taxon>
    </lineage>
</organism>
<dbReference type="SUPFAM" id="SSF53098">
    <property type="entry name" value="Ribonuclease H-like"/>
    <property type="match status" value="1"/>
</dbReference>
<dbReference type="Proteomes" id="UP001175353">
    <property type="component" value="Unassembled WGS sequence"/>
</dbReference>
<dbReference type="InterPro" id="IPR036397">
    <property type="entry name" value="RNaseH_sf"/>
</dbReference>
<protein>
    <recommendedName>
        <fullName evidence="1">3'-5' exonuclease domain-containing protein</fullName>
    </recommendedName>
</protein>
<dbReference type="GO" id="GO:0008408">
    <property type="term" value="F:3'-5' exonuclease activity"/>
    <property type="evidence" value="ECO:0007669"/>
    <property type="project" value="InterPro"/>
</dbReference>
<dbReference type="AlphaFoldDB" id="A0AAN6JVP2"/>